<dbReference type="InterPro" id="IPR002758">
    <property type="entry name" value="Cation_antiport_E"/>
</dbReference>
<accession>A0A1H3D5S2</accession>
<dbReference type="Proteomes" id="UP000198539">
    <property type="component" value="Unassembled WGS sequence"/>
</dbReference>
<evidence type="ECO:0000313" key="3">
    <source>
        <dbReference type="Proteomes" id="UP000198539"/>
    </source>
</evidence>
<dbReference type="GO" id="GO:0016020">
    <property type="term" value="C:membrane"/>
    <property type="evidence" value="ECO:0007669"/>
    <property type="project" value="InterPro"/>
</dbReference>
<sequence length="185" mass="19137">MTHRAALFAAIWLSLTAADPGALPLGAAVVGAAVWLSLQLSPPAQPLVLWRLVRHLPRFLWGSLTGGVDVARRAFSSDMRLNPGWLEIPQRTPAAGARVGPMQGAGKADAGMPHASHADTPLPGSLPVVLGAEVSLMPGTLSAGSVDGRLLIHLLDRDGGFDAAILQETSRIAAILGQTPRGGDT</sequence>
<reference evidence="2 3" key="1">
    <citation type="submission" date="2016-10" db="EMBL/GenBank/DDBJ databases">
        <authorList>
            <person name="de Groot N.N."/>
        </authorList>
    </citation>
    <scope>NUCLEOTIDE SEQUENCE [LARGE SCALE GENOMIC DNA]</scope>
    <source>
        <strain evidence="2 3">CGMCC 1.8894</strain>
    </source>
</reference>
<evidence type="ECO:0000313" key="2">
    <source>
        <dbReference type="EMBL" id="SDX61660.1"/>
    </source>
</evidence>
<evidence type="ECO:0000256" key="1">
    <source>
        <dbReference type="SAM" id="MobiDB-lite"/>
    </source>
</evidence>
<gene>
    <name evidence="2" type="ORF">SAMN04488238_1124</name>
</gene>
<keyword evidence="3" id="KW-1185">Reference proteome</keyword>
<proteinExistence type="predicted"/>
<dbReference type="Pfam" id="PF01899">
    <property type="entry name" value="MNHE"/>
    <property type="match status" value="1"/>
</dbReference>
<dbReference type="EMBL" id="FNOM01000012">
    <property type="protein sequence ID" value="SDX61660.1"/>
    <property type="molecule type" value="Genomic_DNA"/>
</dbReference>
<organism evidence="2 3">
    <name type="scientific">Roseicitreum antarcticum</name>
    <dbReference type="NCBI Taxonomy" id="564137"/>
    <lineage>
        <taxon>Bacteria</taxon>
        <taxon>Pseudomonadati</taxon>
        <taxon>Pseudomonadota</taxon>
        <taxon>Alphaproteobacteria</taxon>
        <taxon>Rhodobacterales</taxon>
        <taxon>Paracoccaceae</taxon>
        <taxon>Roseicitreum</taxon>
    </lineage>
</organism>
<dbReference type="AlphaFoldDB" id="A0A1H3D5S2"/>
<dbReference type="STRING" id="564137.SAMN04488238_1124"/>
<name>A0A1H3D5S2_9RHOB</name>
<protein>
    <submittedName>
        <fullName evidence="2">Multicomponent Na+:H+ antiporter subunit E</fullName>
    </submittedName>
</protein>
<dbReference type="GO" id="GO:0008324">
    <property type="term" value="F:monoatomic cation transmembrane transporter activity"/>
    <property type="evidence" value="ECO:0007669"/>
    <property type="project" value="InterPro"/>
</dbReference>
<feature type="region of interest" description="Disordered" evidence="1">
    <location>
        <begin position="96"/>
        <end position="118"/>
    </location>
</feature>